<dbReference type="PANTHER" id="PTHR23093:SF16">
    <property type="entry name" value="FAM194 C-TERMINAL DOMAIN-CONTAINING PROTEIN"/>
    <property type="match status" value="1"/>
</dbReference>
<dbReference type="AlphaFoldDB" id="A0AAW0JDE2"/>
<name>A0AAW0JDE2_MYOGA</name>
<proteinExistence type="predicted"/>
<keyword evidence="2" id="KW-1185">Reference proteome</keyword>
<dbReference type="PANTHER" id="PTHR23093">
    <property type="entry name" value="SIMILAR TO CHROMOSOME 3 OPEN READING FRAME 20"/>
    <property type="match status" value="1"/>
</dbReference>
<gene>
    <name evidence="1" type="ORF">U0070_014118</name>
</gene>
<dbReference type="EMBL" id="JBBHLL010000043">
    <property type="protein sequence ID" value="KAK7824912.1"/>
    <property type="molecule type" value="Genomic_DNA"/>
</dbReference>
<comment type="caution">
    <text evidence="1">The sequence shown here is derived from an EMBL/GenBank/DDBJ whole genome shotgun (WGS) entry which is preliminary data.</text>
</comment>
<protein>
    <submittedName>
        <fullName evidence="1">Uncharacterized protein</fullName>
    </submittedName>
</protein>
<sequence length="416" mass="47427">MLFKQCQFLNLDFTYPSGRLAVCQSYSDLPWGGLYTNIFSDWPNPVILGTFTPFGCGSISCPRSSRKGAKEGIKVPAKLEVGQRIRRAEKETHPFLVHGSHSSVLPAEEVWEALFPDINSASQDAKEMLATYKKKCRMQEFMSQIRDASKLADPVDTDPDDPGADISLMHDLATSIELIRIQKKVKHILLHWLNYYRSTLGLESPHVCRLPPFAKKAVRKPKVSFAIPALTQSAKEVDWYKEYLRYRNNFLTLKEFFKPSPYHYIHRTSTVSPYSRFSLLAKGKDLWFSSQLACPVVLRKTMCGEDGNICRCSCHTIPEVTDLEYDHLIGKQLSRTDQIIVVCVSSAEREDKTIEEVTDLYKEMNKSRNMPCIQSHLDSFRLLKYDVTSASKFMKPGCPLLVRRHNLTPGIFLVCV</sequence>
<dbReference type="Proteomes" id="UP001488838">
    <property type="component" value="Unassembled WGS sequence"/>
</dbReference>
<evidence type="ECO:0000313" key="2">
    <source>
        <dbReference type="Proteomes" id="UP001488838"/>
    </source>
</evidence>
<accession>A0AAW0JDE2</accession>
<reference evidence="1 2" key="1">
    <citation type="journal article" date="2023" name="bioRxiv">
        <title>Conserved and derived expression patterns and positive selection on dental genes reveal complex evolutionary context of ever-growing rodent molars.</title>
        <authorList>
            <person name="Calamari Z.T."/>
            <person name="Song A."/>
            <person name="Cohen E."/>
            <person name="Akter M."/>
            <person name="Roy R.D."/>
            <person name="Hallikas O."/>
            <person name="Christensen M.M."/>
            <person name="Li P."/>
            <person name="Marangoni P."/>
            <person name="Jernvall J."/>
            <person name="Klein O.D."/>
        </authorList>
    </citation>
    <scope>NUCLEOTIDE SEQUENCE [LARGE SCALE GENOMIC DNA]</scope>
    <source>
        <strain evidence="1">V071</strain>
    </source>
</reference>
<evidence type="ECO:0000313" key="1">
    <source>
        <dbReference type="EMBL" id="KAK7824912.1"/>
    </source>
</evidence>
<organism evidence="1 2">
    <name type="scientific">Myodes glareolus</name>
    <name type="common">Bank vole</name>
    <name type="synonym">Clethrionomys glareolus</name>
    <dbReference type="NCBI Taxonomy" id="447135"/>
    <lineage>
        <taxon>Eukaryota</taxon>
        <taxon>Metazoa</taxon>
        <taxon>Chordata</taxon>
        <taxon>Craniata</taxon>
        <taxon>Vertebrata</taxon>
        <taxon>Euteleostomi</taxon>
        <taxon>Mammalia</taxon>
        <taxon>Eutheria</taxon>
        <taxon>Euarchontoglires</taxon>
        <taxon>Glires</taxon>
        <taxon>Rodentia</taxon>
        <taxon>Myomorpha</taxon>
        <taxon>Muroidea</taxon>
        <taxon>Cricetidae</taxon>
        <taxon>Arvicolinae</taxon>
        <taxon>Myodes</taxon>
    </lineage>
</organism>